<dbReference type="RefSeq" id="WP_386706245.1">
    <property type="nucleotide sequence ID" value="NZ_JBHRYF010000001.1"/>
</dbReference>
<evidence type="ECO:0000256" key="2">
    <source>
        <dbReference type="SAM" id="Phobius"/>
    </source>
</evidence>
<comment type="caution">
    <text evidence="3">The sequence shown here is derived from an EMBL/GenBank/DDBJ whole genome shotgun (WGS) entry which is preliminary data.</text>
</comment>
<protein>
    <recommendedName>
        <fullName evidence="5">Pathogenicity-like protein</fullName>
    </recommendedName>
</protein>
<evidence type="ECO:0000313" key="4">
    <source>
        <dbReference type="Proteomes" id="UP001595724"/>
    </source>
</evidence>
<dbReference type="Proteomes" id="UP001595724">
    <property type="component" value="Unassembled WGS sequence"/>
</dbReference>
<sequence length="277" mass="29638">MRQVFTSARLENVEHVAKLLEDAGIEVRITHGRSYKGGIRGNFSYRDEDGPKPAVWIVRSEDQPRARAMLREAGLMDSSRNAADSYVAMSFRGTNPEPGRRSDPRRRALRMKLGLLAVIAAIMALAYMVPRPQRTPTQQAPAHASAPAPGTVASVPEDLPERGNTATPDSLAVALLRGELPGRAGEVACIAIDGGDPSPALLAALPPSPGPVLPASRCPHAVEGAPAALLIAVGKYEANPSGTGTIFLQRRRVGAKGIPQWYDVRREGDGWRIVQPL</sequence>
<keyword evidence="2" id="KW-0812">Transmembrane</keyword>
<feature type="region of interest" description="Disordered" evidence="1">
    <location>
        <begin position="134"/>
        <end position="166"/>
    </location>
</feature>
<keyword evidence="2" id="KW-1133">Transmembrane helix</keyword>
<name>A0ABV7UQF4_9GAMM</name>
<proteinExistence type="predicted"/>
<feature type="compositionally biased region" description="Low complexity" evidence="1">
    <location>
        <begin position="134"/>
        <end position="149"/>
    </location>
</feature>
<gene>
    <name evidence="3" type="ORF">ACFOM9_03585</name>
</gene>
<reference evidence="4" key="1">
    <citation type="journal article" date="2019" name="Int. J. Syst. Evol. Microbiol.">
        <title>The Global Catalogue of Microorganisms (GCM) 10K type strain sequencing project: providing services to taxonomists for standard genome sequencing and annotation.</title>
        <authorList>
            <consortium name="The Broad Institute Genomics Platform"/>
            <consortium name="The Broad Institute Genome Sequencing Center for Infectious Disease"/>
            <person name="Wu L."/>
            <person name="Ma J."/>
        </authorList>
    </citation>
    <scope>NUCLEOTIDE SEQUENCE [LARGE SCALE GENOMIC DNA]</scope>
    <source>
        <strain evidence="4">KCTC 42211</strain>
    </source>
</reference>
<dbReference type="EMBL" id="JBHRYF010000001">
    <property type="protein sequence ID" value="MFC3659162.1"/>
    <property type="molecule type" value="Genomic_DNA"/>
</dbReference>
<evidence type="ECO:0000313" key="3">
    <source>
        <dbReference type="EMBL" id="MFC3659162.1"/>
    </source>
</evidence>
<evidence type="ECO:0008006" key="5">
    <source>
        <dbReference type="Google" id="ProtNLM"/>
    </source>
</evidence>
<keyword evidence="2" id="KW-0472">Membrane</keyword>
<keyword evidence="4" id="KW-1185">Reference proteome</keyword>
<accession>A0ABV7UQF4</accession>
<feature type="transmembrane region" description="Helical" evidence="2">
    <location>
        <begin position="109"/>
        <end position="129"/>
    </location>
</feature>
<organism evidence="3 4">
    <name type="scientific">Luteimonas notoginsengisoli</name>
    <dbReference type="NCBI Taxonomy" id="1578200"/>
    <lineage>
        <taxon>Bacteria</taxon>
        <taxon>Pseudomonadati</taxon>
        <taxon>Pseudomonadota</taxon>
        <taxon>Gammaproteobacteria</taxon>
        <taxon>Lysobacterales</taxon>
        <taxon>Lysobacteraceae</taxon>
        <taxon>Luteimonas</taxon>
    </lineage>
</organism>
<evidence type="ECO:0000256" key="1">
    <source>
        <dbReference type="SAM" id="MobiDB-lite"/>
    </source>
</evidence>